<gene>
    <name evidence="1" type="ORF">TRP8649_00656</name>
</gene>
<organism evidence="1 2">
    <name type="scientific">Pelagimonas phthalicica</name>
    <dbReference type="NCBI Taxonomy" id="1037362"/>
    <lineage>
        <taxon>Bacteria</taxon>
        <taxon>Pseudomonadati</taxon>
        <taxon>Pseudomonadota</taxon>
        <taxon>Alphaproteobacteria</taxon>
        <taxon>Rhodobacterales</taxon>
        <taxon>Roseobacteraceae</taxon>
        <taxon>Pelagimonas</taxon>
    </lineage>
</organism>
<dbReference type="AlphaFoldDB" id="A0A238J896"/>
<dbReference type="EMBL" id="FXXP01000001">
    <property type="protein sequence ID" value="SMX26573.1"/>
    <property type="molecule type" value="Genomic_DNA"/>
</dbReference>
<dbReference type="Proteomes" id="UP000225972">
    <property type="component" value="Unassembled WGS sequence"/>
</dbReference>
<reference evidence="2" key="1">
    <citation type="submission" date="2017-05" db="EMBL/GenBank/DDBJ databases">
        <authorList>
            <person name="Rodrigo-Torres L."/>
            <person name="Arahal R. D."/>
            <person name="Lucena T."/>
        </authorList>
    </citation>
    <scope>NUCLEOTIDE SEQUENCE [LARGE SCALE GENOMIC DNA]</scope>
    <source>
        <strain evidence="2">CECT 8649</strain>
    </source>
</reference>
<name>A0A238J896_9RHOB</name>
<protein>
    <recommendedName>
        <fullName evidence="3">YdhG-like domain-containing protein</fullName>
    </recommendedName>
</protein>
<sequence length="132" mass="14482">MTPFASPQVQAAFDAFPAHLRPGLLQLRELIFATAAKDKTIGPLEECLKWGQPAYLTSATKSGTTLRLGVSKKTQGKALFVHCQTRLVADFQTQFPDTLSFDGTRALLLSDDADLADGKTQLFIQRALTYHL</sequence>
<dbReference type="RefSeq" id="WP_099242497.1">
    <property type="nucleotide sequence ID" value="NZ_FXXP01000001.1"/>
</dbReference>
<dbReference type="SUPFAM" id="SSF159888">
    <property type="entry name" value="YdhG-like"/>
    <property type="match status" value="1"/>
</dbReference>
<evidence type="ECO:0008006" key="3">
    <source>
        <dbReference type="Google" id="ProtNLM"/>
    </source>
</evidence>
<evidence type="ECO:0000313" key="2">
    <source>
        <dbReference type="Proteomes" id="UP000225972"/>
    </source>
</evidence>
<evidence type="ECO:0000313" key="1">
    <source>
        <dbReference type="EMBL" id="SMX26573.1"/>
    </source>
</evidence>
<keyword evidence="2" id="KW-1185">Reference proteome</keyword>
<proteinExistence type="predicted"/>
<accession>A0A238J896</accession>
<dbReference type="OrthoDB" id="328972at2"/>